<dbReference type="AlphaFoldDB" id="A0A0J7KCC4"/>
<protein>
    <submittedName>
        <fullName evidence="1">Copia protein</fullName>
    </submittedName>
</protein>
<dbReference type="OrthoDB" id="7758228at2759"/>
<sequence length="135" mass="15288">MVVTAPENRNATTEAEYVAASSAAKEAVWLRNLLDEIGYRCDSTTVLYVDNQSAIKIAKNPEFHERIKHIDVRYHHIREIVENAVIQVLYVPSEMQKADIFTKALPKESFRRLRESMGMCANDNKHLNGGSVEAV</sequence>
<keyword evidence="2" id="KW-1185">Reference proteome</keyword>
<dbReference type="PaxDb" id="67767-A0A0J7KCC4"/>
<dbReference type="PANTHER" id="PTHR11439:SF463">
    <property type="entry name" value="REVERSE TRANSCRIPTASE TY1_COPIA-TYPE DOMAIN-CONTAINING PROTEIN"/>
    <property type="match status" value="1"/>
</dbReference>
<dbReference type="EMBL" id="LBMM01009640">
    <property type="protein sequence ID" value="KMQ87972.1"/>
    <property type="molecule type" value="Genomic_DNA"/>
</dbReference>
<dbReference type="CDD" id="cd09272">
    <property type="entry name" value="RNase_HI_RT_Ty1"/>
    <property type="match status" value="1"/>
</dbReference>
<gene>
    <name evidence="1" type="ORF">RF55_12617</name>
</gene>
<accession>A0A0J7KCC4</accession>
<dbReference type="Proteomes" id="UP000036403">
    <property type="component" value="Unassembled WGS sequence"/>
</dbReference>
<dbReference type="STRING" id="67767.A0A0J7KCC4"/>
<dbReference type="PANTHER" id="PTHR11439">
    <property type="entry name" value="GAG-POL-RELATED RETROTRANSPOSON"/>
    <property type="match status" value="1"/>
</dbReference>
<name>A0A0J7KCC4_LASNI</name>
<evidence type="ECO:0000313" key="1">
    <source>
        <dbReference type="EMBL" id="KMQ87972.1"/>
    </source>
</evidence>
<evidence type="ECO:0000313" key="2">
    <source>
        <dbReference type="Proteomes" id="UP000036403"/>
    </source>
</evidence>
<reference evidence="1 2" key="1">
    <citation type="submission" date="2015-04" db="EMBL/GenBank/DDBJ databases">
        <title>Lasius niger genome sequencing.</title>
        <authorList>
            <person name="Konorov E.A."/>
            <person name="Nikitin M.A."/>
            <person name="Kirill M.V."/>
            <person name="Chang P."/>
        </authorList>
    </citation>
    <scope>NUCLEOTIDE SEQUENCE [LARGE SCALE GENOMIC DNA]</scope>
    <source>
        <tissue evidence="1">Whole</tissue>
    </source>
</reference>
<comment type="caution">
    <text evidence="1">The sequence shown here is derived from an EMBL/GenBank/DDBJ whole genome shotgun (WGS) entry which is preliminary data.</text>
</comment>
<organism evidence="1 2">
    <name type="scientific">Lasius niger</name>
    <name type="common">Black garden ant</name>
    <dbReference type="NCBI Taxonomy" id="67767"/>
    <lineage>
        <taxon>Eukaryota</taxon>
        <taxon>Metazoa</taxon>
        <taxon>Ecdysozoa</taxon>
        <taxon>Arthropoda</taxon>
        <taxon>Hexapoda</taxon>
        <taxon>Insecta</taxon>
        <taxon>Pterygota</taxon>
        <taxon>Neoptera</taxon>
        <taxon>Endopterygota</taxon>
        <taxon>Hymenoptera</taxon>
        <taxon>Apocrita</taxon>
        <taxon>Aculeata</taxon>
        <taxon>Formicoidea</taxon>
        <taxon>Formicidae</taxon>
        <taxon>Formicinae</taxon>
        <taxon>Lasius</taxon>
        <taxon>Lasius</taxon>
    </lineage>
</organism>
<proteinExistence type="predicted"/>